<evidence type="ECO:0000256" key="6">
    <source>
        <dbReference type="ARBA" id="ARBA00023136"/>
    </source>
</evidence>
<dbReference type="Proteomes" id="UP001176891">
    <property type="component" value="Unassembled WGS sequence"/>
</dbReference>
<name>A0ABT8X0X8_9FLAO</name>
<keyword evidence="4" id="KW-1134">Transmembrane beta strand</keyword>
<comment type="caution">
    <text evidence="9">The sequence shown here is derived from an EMBL/GenBank/DDBJ whole genome shotgun (WGS) entry which is preliminary data.</text>
</comment>
<dbReference type="EMBL" id="JAUOEM010000003">
    <property type="protein sequence ID" value="MDO5987598.1"/>
    <property type="molecule type" value="Genomic_DNA"/>
</dbReference>
<keyword evidence="10" id="KW-1185">Reference proteome</keyword>
<evidence type="ECO:0000256" key="5">
    <source>
        <dbReference type="ARBA" id="ARBA00022692"/>
    </source>
</evidence>
<evidence type="ECO:0000313" key="10">
    <source>
        <dbReference type="Proteomes" id="UP001176891"/>
    </source>
</evidence>
<reference evidence="9" key="1">
    <citation type="submission" date="2023-07" db="EMBL/GenBank/DDBJ databases">
        <title>Two novel species in the genus Flavivirga.</title>
        <authorList>
            <person name="Kwon K."/>
        </authorList>
    </citation>
    <scope>NUCLEOTIDE SEQUENCE</scope>
    <source>
        <strain evidence="9">KACC 14157</strain>
    </source>
</reference>
<evidence type="ECO:0000256" key="8">
    <source>
        <dbReference type="SAM" id="Coils"/>
    </source>
</evidence>
<keyword evidence="5" id="KW-0812">Transmembrane</keyword>
<evidence type="ECO:0000313" key="9">
    <source>
        <dbReference type="EMBL" id="MDO5987598.1"/>
    </source>
</evidence>
<evidence type="ECO:0000256" key="7">
    <source>
        <dbReference type="ARBA" id="ARBA00023237"/>
    </source>
</evidence>
<dbReference type="PANTHER" id="PTHR30026">
    <property type="entry name" value="OUTER MEMBRANE PROTEIN TOLC"/>
    <property type="match status" value="1"/>
</dbReference>
<keyword evidence="7" id="KW-0998">Cell outer membrane</keyword>
<evidence type="ECO:0000256" key="1">
    <source>
        <dbReference type="ARBA" id="ARBA00004442"/>
    </source>
</evidence>
<dbReference type="Gene3D" id="3.40.50.2300">
    <property type="match status" value="2"/>
</dbReference>
<accession>A0ABT8X0X8</accession>
<proteinExistence type="inferred from homology"/>
<keyword evidence="6" id="KW-0472">Membrane</keyword>
<keyword evidence="8" id="KW-0175">Coiled coil</keyword>
<dbReference type="Gene3D" id="1.20.1600.10">
    <property type="entry name" value="Outer membrane efflux proteins (OEP)"/>
    <property type="match status" value="1"/>
</dbReference>
<dbReference type="RefSeq" id="WP_303282161.1">
    <property type="nucleotide sequence ID" value="NZ_BAABCZ010000010.1"/>
</dbReference>
<evidence type="ECO:0000256" key="4">
    <source>
        <dbReference type="ARBA" id="ARBA00022452"/>
    </source>
</evidence>
<keyword evidence="3" id="KW-0813">Transport</keyword>
<dbReference type="InterPro" id="IPR051906">
    <property type="entry name" value="TolC-like"/>
</dbReference>
<sequence length="780" mass="87349">MRTTKEHLLVLVCFWFLQLSAQQNTYRIGMLLDSKNEQTVPLIEQLKTEIKATVGEDATIVFSENITLVNNYSIDIAKKQYAQLLANDTDILLVLGVIASEVVREQKNYTKPTILLGAVNTDMYRIDFDKKTSGIENFTYLVEQDSYKDDLETLQKITDFKKVGVLIEQAFIDVLPIEETFKNISKSLDIDCKVILLDKRTNYAKMLTDVDALYIAGGFFLPKTEIKSIAQICIDKKLPSFTINNRTQVEAGIMATRSTSNNFNQIIRRLALTVERYVNGGQLSKMQVHVASKKQLVINYNTTDAIGVGIKYSMVNEAEFVGAFTNANPVTTYSLKQAIDKAIGKNLDLQAAKKNIELQAQEVTTAKNNYLPLVTANGEANYTDPDIAALGFGQTPEFQTSGNISLDQTIFSEAANANKTIQKQLQEAEQEQYKAENLNTIFNVAAAYFEILIRKTNAEILRSNLQTTKKNYIIAQQNFEAGISGKSDMLRFKSEIAQNTQLLVEAFNQLEQGYIGLNQLLNNPVNTKIDVENVPLELGLLETVQYTELNALIDNPVTRGPFIAFLTEEAKKNAPELKVLGHNLEATKRSVKLNSSGRFLPTIGLQAQYNTVFSRDGKGSTTLDGFILPDNTYNVGVRMTIPLFNRNQTRTNQQTAIIQREQLNLTIENSELAISSNVNNGILNVINQMTNIDLSKVSENTAKEALELIQVSYAEGAVNIVQLIDAQRNYLNAQINRTTAIYSYLLSILQVERSIGYFFLMNSTESNAAFISRFLDYQKK</sequence>
<feature type="coiled-coil region" evidence="8">
    <location>
        <begin position="411"/>
        <end position="438"/>
    </location>
</feature>
<gene>
    <name evidence="9" type="ORF">Q4Q39_09330</name>
</gene>
<comment type="subcellular location">
    <subcellularLocation>
        <location evidence="1">Cell outer membrane</location>
    </subcellularLocation>
</comment>
<organism evidence="9 10">
    <name type="scientific">Flavivirga amylovorans</name>
    <dbReference type="NCBI Taxonomy" id="870486"/>
    <lineage>
        <taxon>Bacteria</taxon>
        <taxon>Pseudomonadati</taxon>
        <taxon>Bacteroidota</taxon>
        <taxon>Flavobacteriia</taxon>
        <taxon>Flavobacteriales</taxon>
        <taxon>Flavobacteriaceae</taxon>
        <taxon>Flavivirga</taxon>
    </lineage>
</organism>
<evidence type="ECO:0000256" key="2">
    <source>
        <dbReference type="ARBA" id="ARBA00007613"/>
    </source>
</evidence>
<protein>
    <submittedName>
        <fullName evidence="9">TolC family protein</fullName>
    </submittedName>
</protein>
<dbReference type="InterPro" id="IPR003423">
    <property type="entry name" value="OMP_efflux"/>
</dbReference>
<evidence type="ECO:0000256" key="3">
    <source>
        <dbReference type="ARBA" id="ARBA00022448"/>
    </source>
</evidence>
<dbReference type="Pfam" id="PF02321">
    <property type="entry name" value="OEP"/>
    <property type="match status" value="2"/>
</dbReference>
<comment type="similarity">
    <text evidence="2">Belongs to the outer membrane factor (OMF) (TC 1.B.17) family.</text>
</comment>
<dbReference type="PANTHER" id="PTHR30026:SF20">
    <property type="entry name" value="OUTER MEMBRANE PROTEIN TOLC"/>
    <property type="match status" value="1"/>
</dbReference>
<dbReference type="SUPFAM" id="SSF56954">
    <property type="entry name" value="Outer membrane efflux proteins (OEP)"/>
    <property type="match status" value="1"/>
</dbReference>